<dbReference type="InterPro" id="IPR027417">
    <property type="entry name" value="P-loop_NTPase"/>
</dbReference>
<dbReference type="PANTHER" id="PTHR23077:SF171">
    <property type="entry name" value="NUCLEAR VALOSIN-CONTAINING PROTEIN-LIKE"/>
    <property type="match status" value="1"/>
</dbReference>
<dbReference type="InterPro" id="IPR041569">
    <property type="entry name" value="AAA_lid_3"/>
</dbReference>
<dbReference type="SUPFAM" id="SSF52540">
    <property type="entry name" value="P-loop containing nucleoside triphosphate hydrolases"/>
    <property type="match status" value="1"/>
</dbReference>
<dbReference type="Proteomes" id="UP000285712">
    <property type="component" value="Unassembled WGS sequence"/>
</dbReference>
<dbReference type="Pfam" id="PF17862">
    <property type="entry name" value="AAA_lid_3"/>
    <property type="match status" value="1"/>
</dbReference>
<keyword evidence="2" id="KW-0067">ATP-binding</keyword>
<protein>
    <recommendedName>
        <fullName evidence="8">ATPase AAA-type core domain-containing protein</fullName>
    </recommendedName>
</protein>
<feature type="domain" description="ATPase AAA-type core" evidence="4">
    <location>
        <begin position="11"/>
        <end position="67"/>
    </location>
</feature>
<dbReference type="GO" id="GO:0005634">
    <property type="term" value="C:nucleus"/>
    <property type="evidence" value="ECO:0007669"/>
    <property type="project" value="TreeGrafter"/>
</dbReference>
<evidence type="ECO:0000256" key="1">
    <source>
        <dbReference type="ARBA" id="ARBA00022741"/>
    </source>
</evidence>
<feature type="region of interest" description="Disordered" evidence="3">
    <location>
        <begin position="167"/>
        <end position="197"/>
    </location>
</feature>
<dbReference type="AlphaFoldDB" id="A0A3R6WTR7"/>
<evidence type="ECO:0000259" key="4">
    <source>
        <dbReference type="Pfam" id="PF00004"/>
    </source>
</evidence>
<evidence type="ECO:0000256" key="3">
    <source>
        <dbReference type="SAM" id="MobiDB-lite"/>
    </source>
</evidence>
<feature type="compositionally biased region" description="Basic and acidic residues" evidence="3">
    <location>
        <begin position="176"/>
        <end position="197"/>
    </location>
</feature>
<dbReference type="InterPro" id="IPR003959">
    <property type="entry name" value="ATPase_AAA_core"/>
</dbReference>
<dbReference type="PANTHER" id="PTHR23077">
    <property type="entry name" value="AAA-FAMILY ATPASE"/>
    <property type="match status" value="1"/>
</dbReference>
<feature type="non-terminal residue" evidence="6">
    <location>
        <position position="1"/>
    </location>
</feature>
<dbReference type="GO" id="GO:0016887">
    <property type="term" value="F:ATP hydrolysis activity"/>
    <property type="evidence" value="ECO:0007669"/>
    <property type="project" value="InterPro"/>
</dbReference>
<dbReference type="InterPro" id="IPR050168">
    <property type="entry name" value="AAA_ATPase_domain"/>
</dbReference>
<evidence type="ECO:0000313" key="6">
    <source>
        <dbReference type="EMBL" id="RHY98961.1"/>
    </source>
</evidence>
<dbReference type="Gene3D" id="1.10.8.60">
    <property type="match status" value="1"/>
</dbReference>
<dbReference type="GO" id="GO:0003723">
    <property type="term" value="F:RNA binding"/>
    <property type="evidence" value="ECO:0007669"/>
    <property type="project" value="TreeGrafter"/>
</dbReference>
<evidence type="ECO:0000313" key="7">
    <source>
        <dbReference type="Proteomes" id="UP000285712"/>
    </source>
</evidence>
<dbReference type="GO" id="GO:0042254">
    <property type="term" value="P:ribosome biogenesis"/>
    <property type="evidence" value="ECO:0007669"/>
    <property type="project" value="TreeGrafter"/>
</dbReference>
<organism evidence="6 7">
    <name type="scientific">Aphanomyces astaci</name>
    <name type="common">Crayfish plague agent</name>
    <dbReference type="NCBI Taxonomy" id="112090"/>
    <lineage>
        <taxon>Eukaryota</taxon>
        <taxon>Sar</taxon>
        <taxon>Stramenopiles</taxon>
        <taxon>Oomycota</taxon>
        <taxon>Saprolegniomycetes</taxon>
        <taxon>Saprolegniales</taxon>
        <taxon>Verrucalvaceae</taxon>
        <taxon>Aphanomyces</taxon>
    </lineage>
</organism>
<comment type="caution">
    <text evidence="6">The sequence shown here is derived from an EMBL/GenBank/DDBJ whole genome shotgun (WGS) entry which is preliminary data.</text>
</comment>
<gene>
    <name evidence="6" type="ORF">DYB35_010143</name>
</gene>
<feature type="domain" description="AAA ATPase AAA+ lid" evidence="5">
    <location>
        <begin position="90"/>
        <end position="129"/>
    </location>
</feature>
<accession>A0A3R6WTR7</accession>
<reference evidence="6 7" key="1">
    <citation type="submission" date="2018-08" db="EMBL/GenBank/DDBJ databases">
        <title>Aphanomyces genome sequencing and annotation.</title>
        <authorList>
            <person name="Minardi D."/>
            <person name="Oidtmann B."/>
            <person name="Van Der Giezen M."/>
            <person name="Studholme D.J."/>
        </authorList>
    </citation>
    <scope>NUCLEOTIDE SEQUENCE [LARGE SCALE GENOMIC DNA]</scope>
    <source>
        <strain evidence="6 7">Sv</strain>
    </source>
</reference>
<evidence type="ECO:0000259" key="5">
    <source>
        <dbReference type="Pfam" id="PF17862"/>
    </source>
</evidence>
<evidence type="ECO:0000256" key="2">
    <source>
        <dbReference type="ARBA" id="ARBA00022840"/>
    </source>
</evidence>
<dbReference type="GO" id="GO:0005524">
    <property type="term" value="F:ATP binding"/>
    <property type="evidence" value="ECO:0007669"/>
    <property type="project" value="UniProtKB-KW"/>
</dbReference>
<dbReference type="EMBL" id="QUTG01001689">
    <property type="protein sequence ID" value="RHY98961.1"/>
    <property type="molecule type" value="Genomic_DNA"/>
</dbReference>
<keyword evidence="1" id="KW-0547">Nucleotide-binding</keyword>
<dbReference type="VEuPathDB" id="FungiDB:H257_04265"/>
<dbReference type="GO" id="GO:1990275">
    <property type="term" value="F:preribosome binding"/>
    <property type="evidence" value="ECO:0007669"/>
    <property type="project" value="TreeGrafter"/>
</dbReference>
<name>A0A3R6WTR7_APHAT</name>
<evidence type="ECO:0008006" key="8">
    <source>
        <dbReference type="Google" id="ProtNLM"/>
    </source>
</evidence>
<sequence>AHVVINLGMSDGGNGVSERVVNQLLTEMDGLDARKNVVVIAATNRPDIIDPAMLRPGRLDKLLYVPLPTASDRFHILKTLAAKCSLDPTLDLEKVAYDSRCDSFSGADLSALVREAGVSVLRESAEHTTELIILAKHFEQAFQTVFPSVSKADQKIFEKMKQNLRKSRKTLTAQDGDAKDADTPSPEVKDNDVSIAK</sequence>
<proteinExistence type="predicted"/>
<dbReference type="Pfam" id="PF00004">
    <property type="entry name" value="AAA"/>
    <property type="match status" value="1"/>
</dbReference>
<dbReference type="Gene3D" id="3.40.50.300">
    <property type="entry name" value="P-loop containing nucleotide triphosphate hydrolases"/>
    <property type="match status" value="1"/>
</dbReference>